<organism evidence="1 2">
    <name type="scientific">Ranatra chinensis</name>
    <dbReference type="NCBI Taxonomy" id="642074"/>
    <lineage>
        <taxon>Eukaryota</taxon>
        <taxon>Metazoa</taxon>
        <taxon>Ecdysozoa</taxon>
        <taxon>Arthropoda</taxon>
        <taxon>Hexapoda</taxon>
        <taxon>Insecta</taxon>
        <taxon>Pterygota</taxon>
        <taxon>Neoptera</taxon>
        <taxon>Paraneoptera</taxon>
        <taxon>Hemiptera</taxon>
        <taxon>Heteroptera</taxon>
        <taxon>Panheteroptera</taxon>
        <taxon>Nepomorpha</taxon>
        <taxon>Nepidae</taxon>
        <taxon>Ranatrinae</taxon>
        <taxon>Ranatra</taxon>
    </lineage>
</organism>
<reference evidence="1 2" key="1">
    <citation type="submission" date="2024-07" db="EMBL/GenBank/DDBJ databases">
        <title>Chromosome-level genome assembly of the water stick insect Ranatra chinensis (Heteroptera: Nepidae).</title>
        <authorList>
            <person name="Liu X."/>
        </authorList>
    </citation>
    <scope>NUCLEOTIDE SEQUENCE [LARGE SCALE GENOMIC DNA]</scope>
    <source>
        <strain evidence="1">Cailab_2021Rc</strain>
        <tissue evidence="1">Muscle</tissue>
    </source>
</reference>
<comment type="caution">
    <text evidence="1">The sequence shown here is derived from an EMBL/GenBank/DDBJ whole genome shotgun (WGS) entry which is preliminary data.</text>
</comment>
<proteinExistence type="predicted"/>
<gene>
    <name evidence="1" type="ORF">AAG570_005710</name>
</gene>
<protein>
    <submittedName>
        <fullName evidence="1">Uncharacterized protein</fullName>
    </submittedName>
</protein>
<evidence type="ECO:0000313" key="1">
    <source>
        <dbReference type="EMBL" id="KAL1116215.1"/>
    </source>
</evidence>
<evidence type="ECO:0000313" key="2">
    <source>
        <dbReference type="Proteomes" id="UP001558652"/>
    </source>
</evidence>
<sequence>MAFERRNMFYENKKQETTEIDTTPASVSGFHMGNYLLRDSAYPGGTKLNFVHTNNGLGLKKETFKSPIGGESARKPLSLLDCLHTSARVGNSIANDSGFCQWTLNCPWSRCCSIDGRAMSVMPVGGHHRSGGLIASAQGIISGLPPGPEWTDLSDAKEVASIKNGMPPDE</sequence>
<keyword evidence="2" id="KW-1185">Reference proteome</keyword>
<accession>A0ABD0Y0T1</accession>
<name>A0ABD0Y0T1_9HEMI</name>
<dbReference type="Proteomes" id="UP001558652">
    <property type="component" value="Unassembled WGS sequence"/>
</dbReference>
<dbReference type="EMBL" id="JBFDAA010000018">
    <property type="protein sequence ID" value="KAL1116215.1"/>
    <property type="molecule type" value="Genomic_DNA"/>
</dbReference>
<dbReference type="AlphaFoldDB" id="A0ABD0Y0T1"/>